<evidence type="ECO:0000313" key="5">
    <source>
        <dbReference type="Proteomes" id="UP001203284"/>
    </source>
</evidence>
<dbReference type="InterPro" id="IPR050832">
    <property type="entry name" value="Bact_Acetyltransf"/>
</dbReference>
<protein>
    <submittedName>
        <fullName evidence="4">GNAT family N-acetyltransferase</fullName>
    </submittedName>
</protein>
<dbReference type="InterPro" id="IPR000182">
    <property type="entry name" value="GNAT_dom"/>
</dbReference>
<gene>
    <name evidence="4" type="ORF">MWN34_04450</name>
</gene>
<dbReference type="PROSITE" id="PS51186">
    <property type="entry name" value="GNAT"/>
    <property type="match status" value="1"/>
</dbReference>
<dbReference type="RefSeq" id="WP_247027002.1">
    <property type="nucleotide sequence ID" value="NZ_JALKCH010000003.1"/>
</dbReference>
<comment type="caution">
    <text evidence="4">The sequence shown here is derived from an EMBL/GenBank/DDBJ whole genome shotgun (WGS) entry which is preliminary data.</text>
</comment>
<reference evidence="4 5" key="1">
    <citation type="submission" date="2022-04" db="EMBL/GenBank/DDBJ databases">
        <authorList>
            <person name="Grouzdev D.S."/>
            <person name="Pantiukh K.S."/>
            <person name="Krutkina M.S."/>
        </authorList>
    </citation>
    <scope>NUCLEOTIDE SEQUENCE [LARGE SCALE GENOMIC DNA]</scope>
    <source>
        <strain evidence="4 5">6x-1</strain>
    </source>
</reference>
<keyword evidence="5" id="KW-1185">Reference proteome</keyword>
<dbReference type="SUPFAM" id="SSF55729">
    <property type="entry name" value="Acyl-CoA N-acyltransferases (Nat)"/>
    <property type="match status" value="1"/>
</dbReference>
<dbReference type="InterPro" id="IPR016181">
    <property type="entry name" value="Acyl_CoA_acyltransferase"/>
</dbReference>
<dbReference type="EMBL" id="JALKCH010000003">
    <property type="protein sequence ID" value="MCK0196157.1"/>
    <property type="molecule type" value="Genomic_DNA"/>
</dbReference>
<name>A0ABT0D8N9_9HYPH</name>
<sequence length="164" mass="16919">MSAAPAASLRPALPADAETLAALMRASIFALTGDDYDEDQQEAWAAAADDEEAFAAGLAGRLTLVATRDGEPVGFVALADNRVIDLLYVHPEAAGQGVGTLLCDAIEKLAAARGATVLTADASDTALAFFQKRGYVAQSRNSVPRGDVWLGNTTVQKKLGDGAA</sequence>
<feature type="domain" description="N-acetyltransferase" evidence="3">
    <location>
        <begin position="15"/>
        <end position="155"/>
    </location>
</feature>
<proteinExistence type="predicted"/>
<keyword evidence="1" id="KW-0808">Transferase</keyword>
<accession>A0ABT0D8N9</accession>
<evidence type="ECO:0000256" key="1">
    <source>
        <dbReference type="ARBA" id="ARBA00022679"/>
    </source>
</evidence>
<dbReference type="CDD" id="cd04301">
    <property type="entry name" value="NAT_SF"/>
    <property type="match status" value="1"/>
</dbReference>
<keyword evidence="2" id="KW-0012">Acyltransferase</keyword>
<dbReference type="Gene3D" id="3.40.630.30">
    <property type="match status" value="1"/>
</dbReference>
<evidence type="ECO:0000259" key="3">
    <source>
        <dbReference type="PROSITE" id="PS51186"/>
    </source>
</evidence>
<evidence type="ECO:0000256" key="2">
    <source>
        <dbReference type="ARBA" id="ARBA00023315"/>
    </source>
</evidence>
<organism evidence="4 5">
    <name type="scientific">Ancylobacter crimeensis</name>
    <dbReference type="NCBI Taxonomy" id="2579147"/>
    <lineage>
        <taxon>Bacteria</taxon>
        <taxon>Pseudomonadati</taxon>
        <taxon>Pseudomonadota</taxon>
        <taxon>Alphaproteobacteria</taxon>
        <taxon>Hyphomicrobiales</taxon>
        <taxon>Xanthobacteraceae</taxon>
        <taxon>Ancylobacter</taxon>
    </lineage>
</organism>
<evidence type="ECO:0000313" key="4">
    <source>
        <dbReference type="EMBL" id="MCK0196157.1"/>
    </source>
</evidence>
<dbReference type="Proteomes" id="UP001203284">
    <property type="component" value="Unassembled WGS sequence"/>
</dbReference>
<dbReference type="Pfam" id="PF13673">
    <property type="entry name" value="Acetyltransf_10"/>
    <property type="match status" value="1"/>
</dbReference>
<dbReference type="PANTHER" id="PTHR43877">
    <property type="entry name" value="AMINOALKYLPHOSPHONATE N-ACETYLTRANSFERASE-RELATED-RELATED"/>
    <property type="match status" value="1"/>
</dbReference>